<evidence type="ECO:0000313" key="3">
    <source>
        <dbReference type="EMBL" id="MCJ8210463.1"/>
    </source>
</evidence>
<dbReference type="InterPro" id="IPR032295">
    <property type="entry name" value="DUF4842"/>
</dbReference>
<dbReference type="PROSITE" id="PS51257">
    <property type="entry name" value="PROKAR_LIPOPROTEIN"/>
    <property type="match status" value="1"/>
</dbReference>
<comment type="caution">
    <text evidence="3">The sequence shown here is derived from an EMBL/GenBank/DDBJ whole genome shotgun (WGS) entry which is preliminary data.</text>
</comment>
<reference evidence="3" key="1">
    <citation type="submission" date="2022-04" db="EMBL/GenBank/DDBJ databases">
        <title>Mucilaginibacter sp. RS28 isolated from freshwater.</title>
        <authorList>
            <person name="Ko S.-R."/>
        </authorList>
    </citation>
    <scope>NUCLEOTIDE SEQUENCE</scope>
    <source>
        <strain evidence="3">RS28</strain>
    </source>
</reference>
<dbReference type="EMBL" id="JALJEJ010000005">
    <property type="protein sequence ID" value="MCJ8210463.1"/>
    <property type="molecule type" value="Genomic_DNA"/>
</dbReference>
<evidence type="ECO:0000313" key="4">
    <source>
        <dbReference type="Proteomes" id="UP001139450"/>
    </source>
</evidence>
<feature type="domain" description="DUF4842" evidence="2">
    <location>
        <begin position="477"/>
        <end position="682"/>
    </location>
</feature>
<dbReference type="Proteomes" id="UP001139450">
    <property type="component" value="Unassembled WGS sequence"/>
</dbReference>
<gene>
    <name evidence="3" type="ORF">MUY27_12165</name>
</gene>
<protein>
    <submittedName>
        <fullName evidence="3">LruC domain-containing protein</fullName>
    </submittedName>
</protein>
<organism evidence="3 4">
    <name type="scientific">Mucilaginibacter straminoryzae</name>
    <dbReference type="NCBI Taxonomy" id="2932774"/>
    <lineage>
        <taxon>Bacteria</taxon>
        <taxon>Pseudomonadati</taxon>
        <taxon>Bacteroidota</taxon>
        <taxon>Sphingobacteriia</taxon>
        <taxon>Sphingobacteriales</taxon>
        <taxon>Sphingobacteriaceae</taxon>
        <taxon>Mucilaginibacter</taxon>
    </lineage>
</organism>
<dbReference type="Pfam" id="PF16130">
    <property type="entry name" value="DUF4842"/>
    <property type="match status" value="1"/>
</dbReference>
<dbReference type="Pfam" id="PF13448">
    <property type="entry name" value="DUF4114"/>
    <property type="match status" value="1"/>
</dbReference>
<sequence>MNRFFTFFLITGVSALVACKKDNNSSSGTTPQTSVNKVAPDGFNFATTKSVTLNLTLRANNDAALSGVVVSVYLPGNTNPDASVFKGVTDKSGNLTGTFTVPAYYDKVVINPAYIGLMQNATAAINGNKVTATIGGKDGYSGDIIADAINNNPTANTNKVSINGVYTTEFVYPSGYSSSNAFVSPTNLGRPAYLETTPDVIDASLLSYVNASLPEGNPVPNAHPEYLSNTAVRTINVTAKADVWITFVSEGAGYQNTLAYYTYKTGTPPTTAGGGTWANGIDKITYIFPNASASGSGGGLKSGDKVKLGTFDAGTSIGFVLIQNAWTGSGVNAGATKFYTQDEFNPENTAALRKHTVMLYDNVHKLYLMGFEDQNRQTGSDNDFNDLVFYATSNPITAISNNNVAVVDNGGDSDGDGVLDQLDAFPNDATKAYISYYPSASTYATLAFEDNWPKKGDYDLNDLLLNYRYTFTKNAQNQVVEMQGDFKVGASGASFHNGFGVQLPVAAAAVASVTGQQLTKSYITLAGNGVEANQMNAVIVPFDDHENLLKNPDGSFFINTIIGKAKVTGSTATVVVKFATAQSSLDVAQFNPFLISNMRRGYEIHLPGKVPTSLANKQLFGTDDDNSNVSNNRYYQTSDNMPWAISFNEQFNYPAETKSITDTYPHFVDWAKSGGISYTDWYSNTAAGYRLTGNIFQ</sequence>
<dbReference type="InterPro" id="IPR031025">
    <property type="entry name" value="LruC_dom"/>
</dbReference>
<evidence type="ECO:0000259" key="1">
    <source>
        <dbReference type="Pfam" id="PF13448"/>
    </source>
</evidence>
<keyword evidence="4" id="KW-1185">Reference proteome</keyword>
<accession>A0A9X1X6C1</accession>
<dbReference type="NCBIfam" id="TIGR04456">
    <property type="entry name" value="LruC_dom"/>
    <property type="match status" value="1"/>
</dbReference>
<name>A0A9X1X6C1_9SPHI</name>
<feature type="domain" description="DUF4114" evidence="1">
    <location>
        <begin position="311"/>
        <end position="394"/>
    </location>
</feature>
<dbReference type="AlphaFoldDB" id="A0A9X1X6C1"/>
<evidence type="ECO:0000259" key="2">
    <source>
        <dbReference type="Pfam" id="PF16130"/>
    </source>
</evidence>
<dbReference type="InterPro" id="IPR025193">
    <property type="entry name" value="DUF4114"/>
</dbReference>
<proteinExistence type="predicted"/>
<dbReference type="RefSeq" id="WP_245130302.1">
    <property type="nucleotide sequence ID" value="NZ_JALJEJ010000005.1"/>
</dbReference>